<evidence type="ECO:0000313" key="2">
    <source>
        <dbReference type="Proteomes" id="UP001208570"/>
    </source>
</evidence>
<reference evidence="1" key="1">
    <citation type="journal article" date="2023" name="Mol. Biol. Evol.">
        <title>Third-Generation Sequencing Reveals the Adaptive Role of the Epigenome in Three Deep-Sea Polychaetes.</title>
        <authorList>
            <person name="Perez M."/>
            <person name="Aroh O."/>
            <person name="Sun Y."/>
            <person name="Lan Y."/>
            <person name="Juniper S.K."/>
            <person name="Young C.R."/>
            <person name="Angers B."/>
            <person name="Qian P.Y."/>
        </authorList>
    </citation>
    <scope>NUCLEOTIDE SEQUENCE</scope>
    <source>
        <strain evidence="1">P08H-3</strain>
    </source>
</reference>
<comment type="caution">
    <text evidence="1">The sequence shown here is derived from an EMBL/GenBank/DDBJ whole genome shotgun (WGS) entry which is preliminary data.</text>
</comment>
<accession>A0AAD9MUS1</accession>
<name>A0AAD9MUS1_9ANNE</name>
<sequence>MGVHYVDFTPKLLEAEAQFSTLSLTGDVPGPQYEDFETVFKRCSEWLYRQKNIQPLHCEIVELIGVYQVESSLTEAASHDKGIFSKGIPSYLKVIRVWYKRLDSWQPLETSTDRTVLKYLNVMPARLESTPRAFGPKFQTLSDAIESLNRRLVENPSIIKGNILSIQTCLCRFSTKHCSVDPDRTFWLVTNTEDMHVSYFFRIFYIKSKVPQHHYRLGFHDFTPQCEWKNRRRRDQLGESFTILVKNASQWLSENTHITVVNCDSVIHHGFFRCARDTPGMESRALDNPHFRSTYWGLLDYVRILRVYYLQTLTPPGEEVASSSQKCLLSKVFHVHPAIPSDSIRFAGVTAQVPLNHDQLVHKINDWIQQNGIEVCGVETVSVQSNLTKVSLSVDDTVFEAANKGPVFTIYGIRLYFTEPSDSATKQVDVNPVPRTVRLDEDSCAIL</sequence>
<dbReference type="EMBL" id="JAODUP010000624">
    <property type="protein sequence ID" value="KAK2146215.1"/>
    <property type="molecule type" value="Genomic_DNA"/>
</dbReference>
<organism evidence="1 2">
    <name type="scientific">Paralvinella palmiformis</name>
    <dbReference type="NCBI Taxonomy" id="53620"/>
    <lineage>
        <taxon>Eukaryota</taxon>
        <taxon>Metazoa</taxon>
        <taxon>Spiralia</taxon>
        <taxon>Lophotrochozoa</taxon>
        <taxon>Annelida</taxon>
        <taxon>Polychaeta</taxon>
        <taxon>Sedentaria</taxon>
        <taxon>Canalipalpata</taxon>
        <taxon>Terebellida</taxon>
        <taxon>Terebelliformia</taxon>
        <taxon>Alvinellidae</taxon>
        <taxon>Paralvinella</taxon>
    </lineage>
</organism>
<gene>
    <name evidence="1" type="ORF">LSH36_624g01081</name>
</gene>
<keyword evidence="2" id="KW-1185">Reference proteome</keyword>
<dbReference type="AlphaFoldDB" id="A0AAD9MUS1"/>
<dbReference type="Proteomes" id="UP001208570">
    <property type="component" value="Unassembled WGS sequence"/>
</dbReference>
<protein>
    <submittedName>
        <fullName evidence="1">Uncharacterized protein</fullName>
    </submittedName>
</protein>
<proteinExistence type="predicted"/>
<evidence type="ECO:0000313" key="1">
    <source>
        <dbReference type="EMBL" id="KAK2146215.1"/>
    </source>
</evidence>